<protein>
    <submittedName>
        <fullName evidence="4">Rhodanese-related sulfurtransferase</fullName>
    </submittedName>
</protein>
<dbReference type="GO" id="GO:0004792">
    <property type="term" value="F:thiosulfate-cyanide sulfurtransferase activity"/>
    <property type="evidence" value="ECO:0007669"/>
    <property type="project" value="TreeGrafter"/>
</dbReference>
<evidence type="ECO:0000313" key="6">
    <source>
        <dbReference type="Proteomes" id="UP000502287"/>
    </source>
</evidence>
<dbReference type="InterPro" id="IPR001763">
    <property type="entry name" value="Rhodanese-like_dom"/>
</dbReference>
<reference evidence="3 6" key="1">
    <citation type="submission" date="2016-03" db="EMBL/GenBank/DDBJ databases">
        <authorList>
            <person name="Hansen M.J."/>
            <person name="Bojesen A.M."/>
            <person name="Planet P."/>
        </authorList>
    </citation>
    <scope>NUCLEOTIDE SEQUENCE [LARGE SCALE GENOMIC DNA]</scope>
    <source>
        <strain evidence="3 6">HPA 21</strain>
    </source>
</reference>
<dbReference type="Gene3D" id="3.40.250.10">
    <property type="entry name" value="Rhodanese-like domain"/>
    <property type="match status" value="1"/>
</dbReference>
<dbReference type="Pfam" id="PF11127">
    <property type="entry name" value="YgaP-like_TM"/>
    <property type="match status" value="1"/>
</dbReference>
<keyword evidence="1" id="KW-1133">Transmembrane helix</keyword>
<dbReference type="Pfam" id="PF00581">
    <property type="entry name" value="Rhodanese"/>
    <property type="match status" value="1"/>
</dbReference>
<evidence type="ECO:0000313" key="4">
    <source>
        <dbReference type="EMBL" id="RPE96369.1"/>
    </source>
</evidence>
<accession>A0AAE7C2C4</accession>
<dbReference type="RefSeq" id="WP_123956266.1">
    <property type="nucleotide sequence ID" value="NZ_CP015029.1"/>
</dbReference>
<dbReference type="Proteomes" id="UP000276901">
    <property type="component" value="Unassembled WGS sequence"/>
</dbReference>
<evidence type="ECO:0000313" key="5">
    <source>
        <dbReference type="Proteomes" id="UP000276901"/>
    </source>
</evidence>
<dbReference type="PANTHER" id="PTHR44086">
    <property type="entry name" value="THIOSULFATE SULFURTRANSFERASE RDL2, MITOCHONDRIAL-RELATED"/>
    <property type="match status" value="1"/>
</dbReference>
<dbReference type="InterPro" id="IPR036873">
    <property type="entry name" value="Rhodanese-like_dom_sf"/>
</dbReference>
<evidence type="ECO:0000256" key="1">
    <source>
        <dbReference type="SAM" id="Phobius"/>
    </source>
</evidence>
<keyword evidence="1" id="KW-0812">Transmembrane</keyword>
<keyword evidence="5" id="KW-1185">Reference proteome</keyword>
<evidence type="ECO:0000313" key="3">
    <source>
        <dbReference type="EMBL" id="QIM65206.1"/>
    </source>
</evidence>
<sequence>MQTITVQITQEKCAQGAQLIDIREDVEHRREHIQGAISLPLSKIQTIGLLNIAPNTTLIFHCKSGMRTKQAEAQLAELAKQNGCEAFLLEKGIDGWKQAGLETVLDRSQPIDLMRQVQIAAGSLVLLGVLLGSVVHSGFYVLSAFVGAGLVFAGVTGFCGMARLLAKMPWNK</sequence>
<feature type="domain" description="Rhodanese" evidence="2">
    <location>
        <begin position="13"/>
        <end position="105"/>
    </location>
</feature>
<dbReference type="EMBL" id="CP015029">
    <property type="protein sequence ID" value="QIM65206.1"/>
    <property type="molecule type" value="Genomic_DNA"/>
</dbReference>
<reference evidence="4 5" key="2">
    <citation type="submission" date="2018-11" db="EMBL/GenBank/DDBJ databases">
        <title>Genomic Encyclopedia of Type Strains, Phase IV (KMG-IV): sequencing the most valuable type-strain genomes for metagenomic binning, comparative biology and taxonomic classification.</title>
        <authorList>
            <person name="Goeker M."/>
        </authorList>
    </citation>
    <scope>NUCLEOTIDE SEQUENCE [LARGE SCALE GENOMIC DNA]</scope>
    <source>
        <strain evidence="4 5">DSM 25797</strain>
    </source>
</reference>
<dbReference type="InterPro" id="IPR021309">
    <property type="entry name" value="YgaP-like_TM"/>
</dbReference>
<dbReference type="PANTHER" id="PTHR44086:SF10">
    <property type="entry name" value="THIOSULFATE SULFURTRANSFERASE_RHODANESE-LIKE DOMAIN-CONTAINING PROTEIN 3"/>
    <property type="match status" value="1"/>
</dbReference>
<dbReference type="SUPFAM" id="SSF52821">
    <property type="entry name" value="Rhodanese/Cell cycle control phosphatase"/>
    <property type="match status" value="1"/>
</dbReference>
<feature type="transmembrane region" description="Helical" evidence="1">
    <location>
        <begin position="141"/>
        <end position="166"/>
    </location>
</feature>
<dbReference type="PROSITE" id="PS50206">
    <property type="entry name" value="RHODANESE_3"/>
    <property type="match status" value="1"/>
</dbReference>
<dbReference type="AlphaFoldDB" id="A0AAE7C2C4"/>
<dbReference type="SMART" id="SM00450">
    <property type="entry name" value="RHOD"/>
    <property type="match status" value="1"/>
</dbReference>
<organism evidence="3 6">
    <name type="scientific">Frederiksenia canicola</name>
    <dbReference type="NCBI Taxonomy" id="123824"/>
    <lineage>
        <taxon>Bacteria</taxon>
        <taxon>Pseudomonadati</taxon>
        <taxon>Pseudomonadota</taxon>
        <taxon>Gammaproteobacteria</taxon>
        <taxon>Pasteurellales</taxon>
        <taxon>Pasteurellaceae</taxon>
        <taxon>Frederiksenia</taxon>
    </lineage>
</organism>
<dbReference type="Gene3D" id="6.10.140.1340">
    <property type="match status" value="1"/>
</dbReference>
<keyword evidence="1" id="KW-0472">Membrane</keyword>
<dbReference type="EMBL" id="RKQT01000001">
    <property type="protein sequence ID" value="RPE96369.1"/>
    <property type="molecule type" value="Genomic_DNA"/>
</dbReference>
<evidence type="ECO:0000259" key="2">
    <source>
        <dbReference type="PROSITE" id="PS50206"/>
    </source>
</evidence>
<dbReference type="Proteomes" id="UP000502287">
    <property type="component" value="Chromosome"/>
</dbReference>
<proteinExistence type="predicted"/>
<name>A0AAE7C2C4_9PAST</name>
<feature type="transmembrane region" description="Helical" evidence="1">
    <location>
        <begin position="117"/>
        <end position="135"/>
    </location>
</feature>
<gene>
    <name evidence="3" type="ORF">A4G17_07035</name>
    <name evidence="4" type="ORF">EDC49_0759</name>
</gene>
<dbReference type="KEGG" id="fcl:A4G17_07035"/>